<name>A0A2T0WP53_9BACT</name>
<dbReference type="InterPro" id="IPR050498">
    <property type="entry name" value="Ycf3"/>
</dbReference>
<dbReference type="AlphaFoldDB" id="A0A2T0WP53"/>
<evidence type="ECO:0000313" key="6">
    <source>
        <dbReference type="Proteomes" id="UP000238157"/>
    </source>
</evidence>
<protein>
    <submittedName>
        <fullName evidence="5">Tetratricopeptide repeat protein</fullName>
    </submittedName>
</protein>
<dbReference type="GO" id="GO:0009279">
    <property type="term" value="C:cell outer membrane"/>
    <property type="evidence" value="ECO:0007669"/>
    <property type="project" value="TreeGrafter"/>
</dbReference>
<keyword evidence="1" id="KW-0677">Repeat</keyword>
<dbReference type="PROSITE" id="PS50005">
    <property type="entry name" value="TPR"/>
    <property type="match status" value="5"/>
</dbReference>
<keyword evidence="4" id="KW-0732">Signal</keyword>
<dbReference type="OrthoDB" id="1523318at2"/>
<reference evidence="5 6" key="1">
    <citation type="submission" date="2018-03" db="EMBL/GenBank/DDBJ databases">
        <title>Genomic Encyclopedia of Archaeal and Bacterial Type Strains, Phase II (KMG-II): from individual species to whole genera.</title>
        <authorList>
            <person name="Goeker M."/>
        </authorList>
    </citation>
    <scope>NUCLEOTIDE SEQUENCE [LARGE SCALE GENOMIC DNA]</scope>
    <source>
        <strain evidence="5 6">DSM 27929</strain>
    </source>
</reference>
<evidence type="ECO:0000256" key="2">
    <source>
        <dbReference type="ARBA" id="ARBA00022803"/>
    </source>
</evidence>
<organism evidence="5 6">
    <name type="scientific">Mongoliibacter ruber</name>
    <dbReference type="NCBI Taxonomy" id="1750599"/>
    <lineage>
        <taxon>Bacteria</taxon>
        <taxon>Pseudomonadati</taxon>
        <taxon>Bacteroidota</taxon>
        <taxon>Cytophagia</taxon>
        <taxon>Cytophagales</taxon>
        <taxon>Cyclobacteriaceae</taxon>
        <taxon>Mongoliibacter</taxon>
    </lineage>
</organism>
<feature type="signal peptide" evidence="4">
    <location>
        <begin position="1"/>
        <end position="24"/>
    </location>
</feature>
<feature type="repeat" description="TPR" evidence="3">
    <location>
        <begin position="198"/>
        <end position="231"/>
    </location>
</feature>
<dbReference type="PROSITE" id="PS51257">
    <property type="entry name" value="PROKAR_LIPOPROTEIN"/>
    <property type="match status" value="1"/>
</dbReference>
<dbReference type="InterPro" id="IPR011990">
    <property type="entry name" value="TPR-like_helical_dom_sf"/>
</dbReference>
<dbReference type="SUPFAM" id="SSF48452">
    <property type="entry name" value="TPR-like"/>
    <property type="match status" value="1"/>
</dbReference>
<feature type="repeat" description="TPR" evidence="3">
    <location>
        <begin position="28"/>
        <end position="61"/>
    </location>
</feature>
<dbReference type="InterPro" id="IPR019734">
    <property type="entry name" value="TPR_rpt"/>
</dbReference>
<keyword evidence="2 3" id="KW-0802">TPR repeat</keyword>
<evidence type="ECO:0000256" key="1">
    <source>
        <dbReference type="ARBA" id="ARBA00022737"/>
    </source>
</evidence>
<sequence>MKSPILSIVLLLMSLLLLSSCDNDGDKKGRFLLKGNEKLKENDTKSALEFYTEALKIDPDYKDARYNRGIVYQRLFRLDDAINDYTHIINKSPNDSLTLFQRGLSYLDNGEFYKSLGDAEKLTEEFPLNWQGHFLHGLVLDQFKNHDEALSAFERGLVLEPSNPDLLVNKATILFYAKMYDEATEILEKAETLNPSEANIFNLRSMIAFEKENYQEALDWVEKAIQINPRQAYYYNNRGLYKLYKENLDEGLEDINYSLKQNPKNLFALRNKGIYYVMKSERELALRYLKEVAEKDPEMELVEIYLQKAQAL</sequence>
<feature type="repeat" description="TPR" evidence="3">
    <location>
        <begin position="164"/>
        <end position="197"/>
    </location>
</feature>
<keyword evidence="6" id="KW-1185">Reference proteome</keyword>
<evidence type="ECO:0000313" key="5">
    <source>
        <dbReference type="EMBL" id="PRY88488.1"/>
    </source>
</evidence>
<dbReference type="GO" id="GO:0046813">
    <property type="term" value="P:receptor-mediated virion attachment to host cell"/>
    <property type="evidence" value="ECO:0007669"/>
    <property type="project" value="TreeGrafter"/>
</dbReference>
<dbReference type="Pfam" id="PF13414">
    <property type="entry name" value="TPR_11"/>
    <property type="match status" value="1"/>
</dbReference>
<feature type="repeat" description="TPR" evidence="3">
    <location>
        <begin position="62"/>
        <end position="95"/>
    </location>
</feature>
<accession>A0A2T0WP53</accession>
<proteinExistence type="predicted"/>
<gene>
    <name evidence="5" type="ORF">CLW00_104139</name>
</gene>
<feature type="repeat" description="TPR" evidence="3">
    <location>
        <begin position="130"/>
        <end position="163"/>
    </location>
</feature>
<dbReference type="Gene3D" id="1.25.40.10">
    <property type="entry name" value="Tetratricopeptide repeat domain"/>
    <property type="match status" value="2"/>
</dbReference>
<dbReference type="Proteomes" id="UP000238157">
    <property type="component" value="Unassembled WGS sequence"/>
</dbReference>
<evidence type="ECO:0000256" key="4">
    <source>
        <dbReference type="SAM" id="SignalP"/>
    </source>
</evidence>
<evidence type="ECO:0000256" key="3">
    <source>
        <dbReference type="PROSITE-ProRule" id="PRU00339"/>
    </source>
</evidence>
<dbReference type="Pfam" id="PF13432">
    <property type="entry name" value="TPR_16"/>
    <property type="match status" value="2"/>
</dbReference>
<dbReference type="SMART" id="SM00028">
    <property type="entry name" value="TPR"/>
    <property type="match status" value="8"/>
</dbReference>
<dbReference type="EMBL" id="PVTR01000004">
    <property type="protein sequence ID" value="PRY88488.1"/>
    <property type="molecule type" value="Genomic_DNA"/>
</dbReference>
<dbReference type="PANTHER" id="PTHR44858:SF1">
    <property type="entry name" value="UDP-N-ACETYLGLUCOSAMINE--PEPTIDE N-ACETYLGLUCOSAMINYLTRANSFERASE SPINDLY-RELATED"/>
    <property type="match status" value="1"/>
</dbReference>
<comment type="caution">
    <text evidence="5">The sequence shown here is derived from an EMBL/GenBank/DDBJ whole genome shotgun (WGS) entry which is preliminary data.</text>
</comment>
<dbReference type="PANTHER" id="PTHR44858">
    <property type="entry name" value="TETRATRICOPEPTIDE REPEAT PROTEIN 6"/>
    <property type="match status" value="1"/>
</dbReference>
<feature type="chain" id="PRO_5015735032" evidence="4">
    <location>
        <begin position="25"/>
        <end position="312"/>
    </location>
</feature>